<name>A0A927FQ31_9HYPH</name>
<feature type="binding site" evidence="6 7">
    <location>
        <position position="123"/>
    </location>
    <ligand>
        <name>S-adenosyl-L-methionine</name>
        <dbReference type="ChEBI" id="CHEBI:59789"/>
    </ligand>
</feature>
<dbReference type="GO" id="GO:0005737">
    <property type="term" value="C:cytoplasm"/>
    <property type="evidence" value="ECO:0007669"/>
    <property type="project" value="UniProtKB-SubCell"/>
</dbReference>
<dbReference type="CDD" id="cd18094">
    <property type="entry name" value="SpoU-like_TrmL"/>
    <property type="match status" value="1"/>
</dbReference>
<proteinExistence type="inferred from homology"/>
<comment type="subcellular location">
    <subcellularLocation>
        <location evidence="6">Cytoplasm</location>
    </subcellularLocation>
</comment>
<dbReference type="RefSeq" id="WP_191772055.1">
    <property type="nucleotide sequence ID" value="NZ_JACYFU010000001.1"/>
</dbReference>
<accession>A0A927FQ31</accession>
<keyword evidence="1 6" id="KW-0963">Cytoplasm</keyword>
<evidence type="ECO:0000256" key="5">
    <source>
        <dbReference type="ARBA" id="ARBA00022694"/>
    </source>
</evidence>
<evidence type="ECO:0000313" key="10">
    <source>
        <dbReference type="Proteomes" id="UP000654108"/>
    </source>
</evidence>
<keyword evidence="2 6" id="KW-0489">Methyltransferase</keyword>
<dbReference type="GO" id="GO:0002130">
    <property type="term" value="P:wobble position ribose methylation"/>
    <property type="evidence" value="ECO:0007669"/>
    <property type="project" value="TreeGrafter"/>
</dbReference>
<evidence type="ECO:0000256" key="3">
    <source>
        <dbReference type="ARBA" id="ARBA00022679"/>
    </source>
</evidence>
<evidence type="ECO:0000256" key="1">
    <source>
        <dbReference type="ARBA" id="ARBA00022490"/>
    </source>
</evidence>
<evidence type="ECO:0000313" key="9">
    <source>
        <dbReference type="EMBL" id="MBD8063926.1"/>
    </source>
</evidence>
<keyword evidence="5 6" id="KW-0819">tRNA processing</keyword>
<comment type="caution">
    <text evidence="9">The sequence shown here is derived from an EMBL/GenBank/DDBJ whole genome shotgun (WGS) entry which is preliminary data.</text>
</comment>
<comment type="subunit">
    <text evidence="6">Homodimer.</text>
</comment>
<dbReference type="GO" id="GO:0008757">
    <property type="term" value="F:S-adenosylmethionine-dependent methyltransferase activity"/>
    <property type="evidence" value="ECO:0007669"/>
    <property type="project" value="UniProtKB-UniRule"/>
</dbReference>
<evidence type="ECO:0000259" key="8">
    <source>
        <dbReference type="Pfam" id="PF00588"/>
    </source>
</evidence>
<evidence type="ECO:0000256" key="2">
    <source>
        <dbReference type="ARBA" id="ARBA00022603"/>
    </source>
</evidence>
<dbReference type="Gene3D" id="3.40.1280.10">
    <property type="match status" value="1"/>
</dbReference>
<feature type="binding site" evidence="6 7">
    <location>
        <position position="131"/>
    </location>
    <ligand>
        <name>S-adenosyl-L-methionine</name>
        <dbReference type="ChEBI" id="CHEBI:59789"/>
    </ligand>
</feature>
<sequence>MPIDLALYQPDIAANTGTLLRLGACLGVRVHLIHPAGFAITDRNLARAGMDYLDKASLVEHRSFEAFEAWRAAENRRLVLLTTKASQSAYEAGFLAGDMLMLGRESAGVPNDVAARADLRLRIPMREGLRSLNVAVAGAMVLGEALRQTGGFTRLADGFMSTP</sequence>
<evidence type="ECO:0000256" key="4">
    <source>
        <dbReference type="ARBA" id="ARBA00022691"/>
    </source>
</evidence>
<dbReference type="Proteomes" id="UP000654108">
    <property type="component" value="Unassembled WGS sequence"/>
</dbReference>
<dbReference type="InterPro" id="IPR029026">
    <property type="entry name" value="tRNA_m1G_MTases_N"/>
</dbReference>
<keyword evidence="4 6" id="KW-0949">S-adenosyl-L-methionine</keyword>
<comment type="catalytic activity">
    <reaction evidence="6">
        <text>5-carboxymethylaminomethyluridine(34) in tRNA(Leu) + S-adenosyl-L-methionine = 5-carboxymethylaminomethyl-2'-O-methyluridine(34) in tRNA(Leu) + S-adenosyl-L-homocysteine + H(+)</text>
        <dbReference type="Rhea" id="RHEA:43088"/>
        <dbReference type="Rhea" id="RHEA-COMP:10333"/>
        <dbReference type="Rhea" id="RHEA-COMP:10334"/>
        <dbReference type="ChEBI" id="CHEBI:15378"/>
        <dbReference type="ChEBI" id="CHEBI:57856"/>
        <dbReference type="ChEBI" id="CHEBI:59789"/>
        <dbReference type="ChEBI" id="CHEBI:74508"/>
        <dbReference type="ChEBI" id="CHEBI:74511"/>
        <dbReference type="EC" id="2.1.1.207"/>
    </reaction>
</comment>
<dbReference type="PIRSF" id="PIRSF029256">
    <property type="entry name" value="SpoU_TrmH_prd"/>
    <property type="match status" value="1"/>
</dbReference>
<dbReference type="InterPro" id="IPR001537">
    <property type="entry name" value="SpoU_MeTrfase"/>
</dbReference>
<feature type="binding site" evidence="6 7">
    <location>
        <position position="81"/>
    </location>
    <ligand>
        <name>S-adenosyl-L-methionine</name>
        <dbReference type="ChEBI" id="CHEBI:59789"/>
    </ligand>
</feature>
<feature type="binding site" evidence="6 7">
    <location>
        <position position="103"/>
    </location>
    <ligand>
        <name>S-adenosyl-L-methionine</name>
        <dbReference type="ChEBI" id="CHEBI:59789"/>
    </ligand>
</feature>
<keyword evidence="10" id="KW-1185">Reference proteome</keyword>
<dbReference type="HAMAP" id="MF_01885">
    <property type="entry name" value="tRNA_methyltr_TrmL"/>
    <property type="match status" value="1"/>
</dbReference>
<comment type="function">
    <text evidence="6">Methylates the ribose at the nucleotide 34 wobble position in the two leucyl isoacceptors tRNA(Leu)(CmAA) and tRNA(Leu)(cmnm5UmAA). Catalyzes the methyl transfer from S-adenosyl-L-methionine to the 2'-OH of the wobble nucleotide.</text>
</comment>
<dbReference type="AlphaFoldDB" id="A0A927FQ31"/>
<dbReference type="InterPro" id="IPR029028">
    <property type="entry name" value="Alpha/beta_knot_MTases"/>
</dbReference>
<dbReference type="PANTHER" id="PTHR42971">
    <property type="entry name" value="TRNA (CYTIDINE(34)-2'-O)-METHYLTRANSFERASE"/>
    <property type="match status" value="1"/>
</dbReference>
<reference evidence="9" key="1">
    <citation type="submission" date="2020-09" db="EMBL/GenBank/DDBJ databases">
        <title>Genome seq and assembly of Devosia sp.</title>
        <authorList>
            <person name="Chhetri G."/>
        </authorList>
    </citation>
    <scope>NUCLEOTIDE SEQUENCE</scope>
    <source>
        <strain evidence="9">PTR5</strain>
    </source>
</reference>
<dbReference type="InterPro" id="IPR016914">
    <property type="entry name" value="TrmL"/>
</dbReference>
<dbReference type="Pfam" id="PF00588">
    <property type="entry name" value="SpoU_methylase"/>
    <property type="match status" value="1"/>
</dbReference>
<dbReference type="GO" id="GO:0008175">
    <property type="term" value="F:tRNA methyltransferase activity"/>
    <property type="evidence" value="ECO:0007669"/>
    <property type="project" value="UniProtKB-UniRule"/>
</dbReference>
<dbReference type="EMBL" id="JACYFU010000001">
    <property type="protein sequence ID" value="MBD8063926.1"/>
    <property type="molecule type" value="Genomic_DNA"/>
</dbReference>
<dbReference type="PANTHER" id="PTHR42971:SF1">
    <property type="entry name" value="TRNA (CYTIDINE(34)-2'-O)-METHYLTRANSFERASE"/>
    <property type="match status" value="1"/>
</dbReference>
<protein>
    <recommendedName>
        <fullName evidence="6">tRNA (cytidine(34)-2'-O)-methyltransferase</fullName>
        <ecNumber evidence="6">2.1.1.207</ecNumber>
    </recommendedName>
    <alternativeName>
        <fullName evidence="6">tRNA (cytidine/uridine-2'-O-)-methyltransferase TrmL</fullName>
    </alternativeName>
</protein>
<comment type="catalytic activity">
    <reaction evidence="6">
        <text>cytidine(34) in tRNA + S-adenosyl-L-methionine = 2'-O-methylcytidine(34) in tRNA + S-adenosyl-L-homocysteine + H(+)</text>
        <dbReference type="Rhea" id="RHEA:43084"/>
        <dbReference type="Rhea" id="RHEA-COMP:10331"/>
        <dbReference type="Rhea" id="RHEA-COMP:10332"/>
        <dbReference type="ChEBI" id="CHEBI:15378"/>
        <dbReference type="ChEBI" id="CHEBI:57856"/>
        <dbReference type="ChEBI" id="CHEBI:59789"/>
        <dbReference type="ChEBI" id="CHEBI:74495"/>
        <dbReference type="ChEBI" id="CHEBI:82748"/>
        <dbReference type="EC" id="2.1.1.207"/>
    </reaction>
</comment>
<evidence type="ECO:0000256" key="6">
    <source>
        <dbReference type="HAMAP-Rule" id="MF_01885"/>
    </source>
</evidence>
<evidence type="ECO:0000256" key="7">
    <source>
        <dbReference type="PIRSR" id="PIRSR029256-1"/>
    </source>
</evidence>
<dbReference type="EC" id="2.1.1.207" evidence="6"/>
<comment type="similarity">
    <text evidence="6">Belongs to the class IV-like SAM-binding methyltransferase superfamily. RNA methyltransferase TrmH family. TrmL subfamily.</text>
</comment>
<organism evidence="9 10">
    <name type="scientific">Devosia oryzisoli</name>
    <dbReference type="NCBI Taxonomy" id="2774138"/>
    <lineage>
        <taxon>Bacteria</taxon>
        <taxon>Pseudomonadati</taxon>
        <taxon>Pseudomonadota</taxon>
        <taxon>Alphaproteobacteria</taxon>
        <taxon>Hyphomicrobiales</taxon>
        <taxon>Devosiaceae</taxon>
        <taxon>Devosia</taxon>
    </lineage>
</organism>
<gene>
    <name evidence="6" type="primary">trmL</name>
    <name evidence="9" type="ORF">IC608_00365</name>
</gene>
<dbReference type="GO" id="GO:0003723">
    <property type="term" value="F:RNA binding"/>
    <property type="evidence" value="ECO:0007669"/>
    <property type="project" value="InterPro"/>
</dbReference>
<dbReference type="SUPFAM" id="SSF75217">
    <property type="entry name" value="alpha/beta knot"/>
    <property type="match status" value="1"/>
</dbReference>
<feature type="domain" description="tRNA/rRNA methyltransferase SpoU type" evidence="8">
    <location>
        <begin position="5"/>
        <end position="142"/>
    </location>
</feature>
<keyword evidence="3 6" id="KW-0808">Transferase</keyword>